<sequence length="93" mass="10508">MIACTPTLQNRNFHFISMLTLLRISRRANGSDTGAHIKERADDGLTKRRVRWTPRECSRPPGRPSKREADVFVCNVNHLNPHMATSSGLRNAP</sequence>
<organism evidence="1 2">
    <name type="scientific">Parelaphostrongylus tenuis</name>
    <name type="common">Meningeal worm</name>
    <dbReference type="NCBI Taxonomy" id="148309"/>
    <lineage>
        <taxon>Eukaryota</taxon>
        <taxon>Metazoa</taxon>
        <taxon>Ecdysozoa</taxon>
        <taxon>Nematoda</taxon>
        <taxon>Chromadorea</taxon>
        <taxon>Rhabditida</taxon>
        <taxon>Rhabditina</taxon>
        <taxon>Rhabditomorpha</taxon>
        <taxon>Strongyloidea</taxon>
        <taxon>Metastrongylidae</taxon>
        <taxon>Parelaphostrongylus</taxon>
    </lineage>
</organism>
<dbReference type="Proteomes" id="UP001196413">
    <property type="component" value="Unassembled WGS sequence"/>
</dbReference>
<name>A0AAD5R9R2_PARTN</name>
<protein>
    <submittedName>
        <fullName evidence="1">Uncharacterized protein</fullName>
    </submittedName>
</protein>
<dbReference type="EMBL" id="JAHQIW010007128">
    <property type="protein sequence ID" value="KAJ1372342.1"/>
    <property type="molecule type" value="Genomic_DNA"/>
</dbReference>
<reference evidence="1" key="1">
    <citation type="submission" date="2021-06" db="EMBL/GenBank/DDBJ databases">
        <title>Parelaphostrongylus tenuis whole genome reference sequence.</title>
        <authorList>
            <person name="Garwood T.J."/>
            <person name="Larsen P.A."/>
            <person name="Fountain-Jones N.M."/>
            <person name="Garbe J.R."/>
            <person name="Macchietto M.G."/>
            <person name="Kania S.A."/>
            <person name="Gerhold R.W."/>
            <person name="Richards J.E."/>
            <person name="Wolf T.M."/>
        </authorList>
    </citation>
    <scope>NUCLEOTIDE SEQUENCE</scope>
    <source>
        <strain evidence="1">MNPRO001-30</strain>
        <tissue evidence="1">Meninges</tissue>
    </source>
</reference>
<accession>A0AAD5R9R2</accession>
<keyword evidence="2" id="KW-1185">Reference proteome</keyword>
<evidence type="ECO:0000313" key="1">
    <source>
        <dbReference type="EMBL" id="KAJ1372342.1"/>
    </source>
</evidence>
<comment type="caution">
    <text evidence="1">The sequence shown here is derived from an EMBL/GenBank/DDBJ whole genome shotgun (WGS) entry which is preliminary data.</text>
</comment>
<proteinExistence type="predicted"/>
<dbReference type="AlphaFoldDB" id="A0AAD5R9R2"/>
<gene>
    <name evidence="1" type="ORF">KIN20_034477</name>
</gene>
<evidence type="ECO:0000313" key="2">
    <source>
        <dbReference type="Proteomes" id="UP001196413"/>
    </source>
</evidence>